<keyword evidence="2" id="KW-1185">Reference proteome</keyword>
<comment type="caution">
    <text evidence="1">The sequence shown here is derived from an EMBL/GenBank/DDBJ whole genome shotgun (WGS) entry which is preliminary data.</text>
</comment>
<dbReference type="SUPFAM" id="SSF82185">
    <property type="entry name" value="Histone H3 K4-specific methyltransferase SET7/9 N-terminal domain"/>
    <property type="match status" value="1"/>
</dbReference>
<reference evidence="1" key="1">
    <citation type="journal article" date="2014" name="Int. J. Syst. Evol. Microbiol.">
        <title>Complete genome sequence of Corynebacterium casei LMG S-19264T (=DSM 44701T), isolated from a smear-ripened cheese.</title>
        <authorList>
            <consortium name="US DOE Joint Genome Institute (JGI-PGF)"/>
            <person name="Walter F."/>
            <person name="Albersmeier A."/>
            <person name="Kalinowski J."/>
            <person name="Ruckert C."/>
        </authorList>
    </citation>
    <scope>NUCLEOTIDE SEQUENCE</scope>
    <source>
        <strain evidence="1">CGMCC 1.15966</strain>
    </source>
</reference>
<sequence length="365" mass="42357">MRLVFSIIIICITFLNGSAQESKRVYFENTGNDLVRFYFDSNYYLVDKNCEYKSIERVASFDASSSKFIGSFTDFDLNGHPILEGNYIDGKKSGIFKAYHPNRSLKWESTFVDNKPQGEWRYYYPDGQLMMLVDFGTDYIKVMEFIDTRGRKLVENGNGRFDFKVPFQGYNPYGFPFVKQKGQLKDGVPDGVWQIYYEADKVRDLVAEEVYYRGIFKSGYDLINDYEYQSPVFSILPIENFFRAEKFISKGCNYDEIAGYNAYLSDYLTNSFESFETVAPFEQEFEYTVQVSKDGNPSKLHVTKDLPYELSRTFGLVLKGVERYIPSFVNAEYIQDEVTVNGKVNSNAEGKLIFHSLKISRKNEQ</sequence>
<evidence type="ECO:0000313" key="2">
    <source>
        <dbReference type="Proteomes" id="UP000614460"/>
    </source>
</evidence>
<reference evidence="1" key="2">
    <citation type="submission" date="2020-09" db="EMBL/GenBank/DDBJ databases">
        <authorList>
            <person name="Sun Q."/>
            <person name="Zhou Y."/>
        </authorList>
    </citation>
    <scope>NUCLEOTIDE SEQUENCE</scope>
    <source>
        <strain evidence="1">CGMCC 1.15966</strain>
    </source>
</reference>
<gene>
    <name evidence="1" type="ORF">GCM10011516_35090</name>
</gene>
<dbReference type="Gene3D" id="2.20.110.10">
    <property type="entry name" value="Histone H3 K4-specific methyltransferase SET7/9 N-terminal domain"/>
    <property type="match status" value="1"/>
</dbReference>
<evidence type="ECO:0008006" key="3">
    <source>
        <dbReference type="Google" id="ProtNLM"/>
    </source>
</evidence>
<dbReference type="RefSeq" id="WP_182499702.1">
    <property type="nucleotide sequence ID" value="NZ_BMKM01000016.1"/>
</dbReference>
<dbReference type="Pfam" id="PF07661">
    <property type="entry name" value="MORN_2"/>
    <property type="match status" value="1"/>
</dbReference>
<organism evidence="1 2">
    <name type="scientific">Sphingobacterium cellulitidis</name>
    <dbReference type="NCBI Taxonomy" id="1768011"/>
    <lineage>
        <taxon>Bacteria</taxon>
        <taxon>Pseudomonadati</taxon>
        <taxon>Bacteroidota</taxon>
        <taxon>Sphingobacteriia</taxon>
        <taxon>Sphingobacteriales</taxon>
        <taxon>Sphingobacteriaceae</taxon>
        <taxon>Sphingobacterium</taxon>
    </lineage>
</organism>
<dbReference type="EMBL" id="BMKM01000016">
    <property type="protein sequence ID" value="GGE34455.1"/>
    <property type="molecule type" value="Genomic_DNA"/>
</dbReference>
<dbReference type="AlphaFoldDB" id="A0A8H9G4J9"/>
<evidence type="ECO:0000313" key="1">
    <source>
        <dbReference type="EMBL" id="GGE34455.1"/>
    </source>
</evidence>
<dbReference type="Proteomes" id="UP000614460">
    <property type="component" value="Unassembled WGS sequence"/>
</dbReference>
<name>A0A8H9G4J9_9SPHI</name>
<dbReference type="InterPro" id="IPR011652">
    <property type="entry name" value="MORN_2"/>
</dbReference>
<protein>
    <recommendedName>
        <fullName evidence="3">MORN repeat variant</fullName>
    </recommendedName>
</protein>
<proteinExistence type="predicted"/>
<accession>A0A8H9G4J9</accession>